<evidence type="ECO:0000313" key="3">
    <source>
        <dbReference type="Proteomes" id="UP000283895"/>
    </source>
</evidence>
<proteinExistence type="predicted"/>
<comment type="caution">
    <text evidence="2">The sequence shown here is derived from an EMBL/GenBank/DDBJ whole genome shotgun (WGS) entry which is preliminary data.</text>
</comment>
<evidence type="ECO:0000256" key="1">
    <source>
        <dbReference type="SAM" id="SignalP"/>
    </source>
</evidence>
<name>A0A423VP29_9PEZI</name>
<reference evidence="2 3" key="1">
    <citation type="submission" date="2015-09" db="EMBL/GenBank/DDBJ databases">
        <title>Host preference determinants of Valsa canker pathogens revealed by comparative genomics.</title>
        <authorList>
            <person name="Yin Z."/>
            <person name="Huang L."/>
        </authorList>
    </citation>
    <scope>NUCLEOTIDE SEQUENCE [LARGE SCALE GENOMIC DNA]</scope>
    <source>
        <strain evidence="2 3">03-1</strain>
    </source>
</reference>
<feature type="chain" id="PRO_5019232213" evidence="1">
    <location>
        <begin position="19"/>
        <end position="228"/>
    </location>
</feature>
<accession>A0A423VP29</accession>
<keyword evidence="1" id="KW-0732">Signal</keyword>
<organism evidence="2 3">
    <name type="scientific">Cytospora schulzeri</name>
    <dbReference type="NCBI Taxonomy" id="448051"/>
    <lineage>
        <taxon>Eukaryota</taxon>
        <taxon>Fungi</taxon>
        <taxon>Dikarya</taxon>
        <taxon>Ascomycota</taxon>
        <taxon>Pezizomycotina</taxon>
        <taxon>Sordariomycetes</taxon>
        <taxon>Sordariomycetidae</taxon>
        <taxon>Diaporthales</taxon>
        <taxon>Cytosporaceae</taxon>
        <taxon>Cytospora</taxon>
    </lineage>
</organism>
<protein>
    <submittedName>
        <fullName evidence="2">Uncharacterized protein</fullName>
    </submittedName>
</protein>
<keyword evidence="3" id="KW-1185">Reference proteome</keyword>
<dbReference type="Proteomes" id="UP000283895">
    <property type="component" value="Unassembled WGS sequence"/>
</dbReference>
<dbReference type="OrthoDB" id="271448at2759"/>
<dbReference type="AlphaFoldDB" id="A0A423VP29"/>
<dbReference type="EMBL" id="LKEA01000048">
    <property type="protein sequence ID" value="ROV92752.1"/>
    <property type="molecule type" value="Genomic_DNA"/>
</dbReference>
<feature type="signal peptide" evidence="1">
    <location>
        <begin position="1"/>
        <end position="18"/>
    </location>
</feature>
<sequence>MRRIAIIPLLAIVAAALASPAFNGLEIHSHISEDDSPTGDPNYGRMGFVGPRIGVENNAVLDVPNEPTGNYNTLLRREVLPYGASNPWHDPQFLAIFTHYDASLCGRMCSSVTKEAKPTYPFTHEAVPVCNMFVAYELQTQPDSLDEIAGQPVSMVCELYSSVWSSHYQSVREVAGFVAGQKAMLGPAKVSIYDREDYAYPPICAMRDACREDYYAGGDCSGWGEGYC</sequence>
<gene>
    <name evidence="2" type="ORF">VMCG_09052</name>
</gene>
<evidence type="ECO:0000313" key="2">
    <source>
        <dbReference type="EMBL" id="ROV92752.1"/>
    </source>
</evidence>